<accession>A0ABS9GZ42</accession>
<keyword evidence="14" id="KW-1185">Reference proteome</keyword>
<dbReference type="Proteomes" id="UP001649381">
    <property type="component" value="Unassembled WGS sequence"/>
</dbReference>
<feature type="domain" description="Peptidase M50" evidence="12">
    <location>
        <begin position="10"/>
        <end position="102"/>
    </location>
</feature>
<comment type="cofactor">
    <cofactor evidence="1">
        <name>Zn(2+)</name>
        <dbReference type="ChEBI" id="CHEBI:29105"/>
    </cofactor>
</comment>
<dbReference type="InterPro" id="IPR008915">
    <property type="entry name" value="Peptidase_M50"/>
</dbReference>
<evidence type="ECO:0000256" key="5">
    <source>
        <dbReference type="ARBA" id="ARBA00022692"/>
    </source>
</evidence>
<keyword evidence="8 11" id="KW-1133">Transmembrane helix</keyword>
<evidence type="ECO:0000256" key="6">
    <source>
        <dbReference type="ARBA" id="ARBA00022801"/>
    </source>
</evidence>
<evidence type="ECO:0000256" key="9">
    <source>
        <dbReference type="ARBA" id="ARBA00023049"/>
    </source>
</evidence>
<gene>
    <name evidence="13" type="ORF">L2716_04425</name>
</gene>
<keyword evidence="5 11" id="KW-0812">Transmembrane</keyword>
<keyword evidence="4 13" id="KW-0645">Protease</keyword>
<proteinExistence type="inferred from homology"/>
<feature type="transmembrane region" description="Helical" evidence="11">
    <location>
        <begin position="114"/>
        <end position="132"/>
    </location>
</feature>
<comment type="similarity">
    <text evidence="3">Belongs to the peptidase M50B family.</text>
</comment>
<dbReference type="GO" id="GO:0008233">
    <property type="term" value="F:peptidase activity"/>
    <property type="evidence" value="ECO:0007669"/>
    <property type="project" value="UniProtKB-KW"/>
</dbReference>
<evidence type="ECO:0000256" key="10">
    <source>
        <dbReference type="ARBA" id="ARBA00023136"/>
    </source>
</evidence>
<comment type="caution">
    <text evidence="13">The sequence shown here is derived from an EMBL/GenBank/DDBJ whole genome shotgun (WGS) entry which is preliminary data.</text>
</comment>
<dbReference type="PANTHER" id="PTHR42837:SF2">
    <property type="entry name" value="MEMBRANE METALLOPROTEASE ARASP2, CHLOROPLASTIC-RELATED"/>
    <property type="match status" value="1"/>
</dbReference>
<comment type="subcellular location">
    <subcellularLocation>
        <location evidence="2">Membrane</location>
        <topology evidence="2">Multi-pass membrane protein</topology>
    </subcellularLocation>
</comment>
<evidence type="ECO:0000256" key="1">
    <source>
        <dbReference type="ARBA" id="ARBA00001947"/>
    </source>
</evidence>
<protein>
    <submittedName>
        <fullName evidence="13">Site-2 protease family protein</fullName>
    </submittedName>
</protein>
<reference evidence="13 14" key="1">
    <citation type="submission" date="2022-01" db="EMBL/GenBank/DDBJ databases">
        <title>Alkalihalobacillus sp. EGI L200015, a novel bacterium isolated from a salt lake sediment.</title>
        <authorList>
            <person name="Gao L."/>
            <person name="Fang B.-Z."/>
            <person name="Li W.-J."/>
        </authorList>
    </citation>
    <scope>NUCLEOTIDE SEQUENCE [LARGE SCALE GENOMIC DNA]</scope>
    <source>
        <strain evidence="13 14">KCTC 12718</strain>
    </source>
</reference>
<feature type="transmembrane region" description="Helical" evidence="11">
    <location>
        <begin position="6"/>
        <end position="25"/>
    </location>
</feature>
<sequence length="159" mass="18090">MLLMLIIVFVLFPIATLLHELGHYITARLTGIKIIQIKMGIGNTILKLNDGPLRLEVRVLFFIGGSTSWECTTQSRPIQRMFIALNGPIANLLLAFLAFHYMHYVGLPLMEQTLHMFMLVNFWIAIGNLIPYKLNNRTSDGWLVVQNLSALMNRSSSHH</sequence>
<keyword evidence="9" id="KW-0482">Metalloprotease</keyword>
<evidence type="ECO:0000256" key="11">
    <source>
        <dbReference type="SAM" id="Phobius"/>
    </source>
</evidence>
<dbReference type="PANTHER" id="PTHR42837">
    <property type="entry name" value="REGULATOR OF SIGMA-E PROTEASE RSEP"/>
    <property type="match status" value="1"/>
</dbReference>
<name>A0ABS9GZ42_9BACL</name>
<dbReference type="Pfam" id="PF02163">
    <property type="entry name" value="Peptidase_M50"/>
    <property type="match status" value="1"/>
</dbReference>
<evidence type="ECO:0000313" key="13">
    <source>
        <dbReference type="EMBL" id="MCF6136965.1"/>
    </source>
</evidence>
<dbReference type="InterPro" id="IPR004387">
    <property type="entry name" value="Pept_M50_Zn"/>
</dbReference>
<evidence type="ECO:0000259" key="12">
    <source>
        <dbReference type="Pfam" id="PF02163"/>
    </source>
</evidence>
<keyword evidence="10 11" id="KW-0472">Membrane</keyword>
<evidence type="ECO:0000256" key="7">
    <source>
        <dbReference type="ARBA" id="ARBA00022833"/>
    </source>
</evidence>
<evidence type="ECO:0000256" key="2">
    <source>
        <dbReference type="ARBA" id="ARBA00004141"/>
    </source>
</evidence>
<dbReference type="RefSeq" id="WP_236332167.1">
    <property type="nucleotide sequence ID" value="NZ_JAKIJS010000001.1"/>
</dbReference>
<evidence type="ECO:0000313" key="14">
    <source>
        <dbReference type="Proteomes" id="UP001649381"/>
    </source>
</evidence>
<evidence type="ECO:0000256" key="3">
    <source>
        <dbReference type="ARBA" id="ARBA00007931"/>
    </source>
</evidence>
<keyword evidence="6" id="KW-0378">Hydrolase</keyword>
<evidence type="ECO:0000256" key="8">
    <source>
        <dbReference type="ARBA" id="ARBA00022989"/>
    </source>
</evidence>
<dbReference type="GO" id="GO:0006508">
    <property type="term" value="P:proteolysis"/>
    <property type="evidence" value="ECO:0007669"/>
    <property type="project" value="UniProtKB-KW"/>
</dbReference>
<organism evidence="13 14">
    <name type="scientific">Pseudalkalibacillus berkeleyi</name>
    <dbReference type="NCBI Taxonomy" id="1069813"/>
    <lineage>
        <taxon>Bacteria</taxon>
        <taxon>Bacillati</taxon>
        <taxon>Bacillota</taxon>
        <taxon>Bacilli</taxon>
        <taxon>Bacillales</taxon>
        <taxon>Fictibacillaceae</taxon>
        <taxon>Pseudalkalibacillus</taxon>
    </lineage>
</organism>
<evidence type="ECO:0000256" key="4">
    <source>
        <dbReference type="ARBA" id="ARBA00022670"/>
    </source>
</evidence>
<keyword evidence="7" id="KW-0862">Zinc</keyword>
<feature type="transmembrane region" description="Helical" evidence="11">
    <location>
        <begin position="82"/>
        <end position="102"/>
    </location>
</feature>
<dbReference type="EMBL" id="JAKIJS010000001">
    <property type="protein sequence ID" value="MCF6136965.1"/>
    <property type="molecule type" value="Genomic_DNA"/>
</dbReference>